<feature type="region of interest" description="Disordered" evidence="1">
    <location>
        <begin position="1"/>
        <end position="29"/>
    </location>
</feature>
<name>A0A507D1F6_9FUNG</name>
<dbReference type="AlphaFoldDB" id="A0A507D1F6"/>
<dbReference type="VEuPathDB" id="FungiDB:SeMB42_g05707"/>
<gene>
    <name evidence="2" type="ORF">SeLEV6574_g03989</name>
</gene>
<comment type="caution">
    <text evidence="2">The sequence shown here is derived from an EMBL/GenBank/DDBJ whole genome shotgun (WGS) entry which is preliminary data.</text>
</comment>
<dbReference type="Proteomes" id="UP000320475">
    <property type="component" value="Unassembled WGS sequence"/>
</dbReference>
<evidence type="ECO:0000256" key="1">
    <source>
        <dbReference type="SAM" id="MobiDB-lite"/>
    </source>
</evidence>
<evidence type="ECO:0000313" key="2">
    <source>
        <dbReference type="EMBL" id="TPX45244.1"/>
    </source>
</evidence>
<sequence>MSSQENFTREGMHVSQAPDSGIPPSGTEGEGMLVTEVELVVLSDSLLSECVYLWGPEAGAHPFDPKWRQRMSLAVIMVIQPCMIADPNSGI</sequence>
<evidence type="ECO:0000313" key="3">
    <source>
        <dbReference type="Proteomes" id="UP000320475"/>
    </source>
</evidence>
<protein>
    <submittedName>
        <fullName evidence="2">Uncharacterized protein</fullName>
    </submittedName>
</protein>
<organism evidence="2 3">
    <name type="scientific">Synchytrium endobioticum</name>
    <dbReference type="NCBI Taxonomy" id="286115"/>
    <lineage>
        <taxon>Eukaryota</taxon>
        <taxon>Fungi</taxon>
        <taxon>Fungi incertae sedis</taxon>
        <taxon>Chytridiomycota</taxon>
        <taxon>Chytridiomycota incertae sedis</taxon>
        <taxon>Chytridiomycetes</taxon>
        <taxon>Synchytriales</taxon>
        <taxon>Synchytriaceae</taxon>
        <taxon>Synchytrium</taxon>
    </lineage>
</organism>
<accession>A0A507D1F6</accession>
<proteinExistence type="predicted"/>
<dbReference type="EMBL" id="QEAM01000148">
    <property type="protein sequence ID" value="TPX45244.1"/>
    <property type="molecule type" value="Genomic_DNA"/>
</dbReference>
<reference evidence="2 3" key="1">
    <citation type="journal article" date="2019" name="Sci. Rep.">
        <title>Comparative genomics of chytrid fungi reveal insights into the obligate biotrophic and pathogenic lifestyle of Synchytrium endobioticum.</title>
        <authorList>
            <person name="van de Vossenberg B.T.L.H."/>
            <person name="Warris S."/>
            <person name="Nguyen H.D.T."/>
            <person name="van Gent-Pelzer M.P.E."/>
            <person name="Joly D.L."/>
            <person name="van de Geest H.C."/>
            <person name="Bonants P.J.M."/>
            <person name="Smith D.S."/>
            <person name="Levesque C.A."/>
            <person name="van der Lee T.A.J."/>
        </authorList>
    </citation>
    <scope>NUCLEOTIDE SEQUENCE [LARGE SCALE GENOMIC DNA]</scope>
    <source>
        <strain evidence="2 3">LEV6574</strain>
    </source>
</reference>